<feature type="region of interest" description="Disordered" evidence="1">
    <location>
        <begin position="289"/>
        <end position="327"/>
    </location>
</feature>
<dbReference type="GO" id="GO:0005815">
    <property type="term" value="C:microtubule organizing center"/>
    <property type="evidence" value="ECO:0007669"/>
    <property type="project" value="TreeGrafter"/>
</dbReference>
<dbReference type="PANTHER" id="PTHR23004:SF11">
    <property type="entry name" value="PROTEIN RPI-1"/>
    <property type="match status" value="1"/>
</dbReference>
<proteinExistence type="predicted"/>
<evidence type="ECO:0000256" key="1">
    <source>
        <dbReference type="SAM" id="MobiDB-lite"/>
    </source>
</evidence>
<evidence type="ECO:0000313" key="4">
    <source>
        <dbReference type="Proteomes" id="UP001487740"/>
    </source>
</evidence>
<comment type="caution">
    <text evidence="3">The sequence shown here is derived from an EMBL/GenBank/DDBJ whole genome shotgun (WGS) entry which is preliminary data.</text>
</comment>
<dbReference type="GO" id="GO:0035556">
    <property type="term" value="P:intracellular signal transduction"/>
    <property type="evidence" value="ECO:0007669"/>
    <property type="project" value="InterPro"/>
</dbReference>
<dbReference type="InterPro" id="IPR036572">
    <property type="entry name" value="Doublecortin_dom_sf"/>
</dbReference>
<name>A0AAW0UVF0_SCYPA</name>
<feature type="domain" description="Doublecortin" evidence="2">
    <location>
        <begin position="116"/>
        <end position="195"/>
    </location>
</feature>
<accession>A0AAW0UVF0</accession>
<dbReference type="EMBL" id="JARAKH010000005">
    <property type="protein sequence ID" value="KAK8403674.1"/>
    <property type="molecule type" value="Genomic_DNA"/>
</dbReference>
<dbReference type="PANTHER" id="PTHR23004">
    <property type="entry name" value="DOUBLECORTIN DOMAIN CONTAINING 2"/>
    <property type="match status" value="1"/>
</dbReference>
<dbReference type="SUPFAM" id="SSF89837">
    <property type="entry name" value="Doublecortin (DC)"/>
    <property type="match status" value="2"/>
</dbReference>
<feature type="domain" description="Doublecortin" evidence="2">
    <location>
        <begin position="11"/>
        <end position="94"/>
    </location>
</feature>
<dbReference type="Proteomes" id="UP001487740">
    <property type="component" value="Unassembled WGS sequence"/>
</dbReference>
<reference evidence="3 4" key="1">
    <citation type="submission" date="2023-03" db="EMBL/GenBank/DDBJ databases">
        <title>High-quality genome of Scylla paramamosain provides insights in environmental adaptation.</title>
        <authorList>
            <person name="Zhang L."/>
        </authorList>
    </citation>
    <scope>NUCLEOTIDE SEQUENCE [LARGE SCALE GENOMIC DNA]</scope>
    <source>
        <strain evidence="3">LZ_2023a</strain>
        <tissue evidence="3">Muscle</tissue>
    </source>
</reference>
<organism evidence="3 4">
    <name type="scientific">Scylla paramamosain</name>
    <name type="common">Mud crab</name>
    <dbReference type="NCBI Taxonomy" id="85552"/>
    <lineage>
        <taxon>Eukaryota</taxon>
        <taxon>Metazoa</taxon>
        <taxon>Ecdysozoa</taxon>
        <taxon>Arthropoda</taxon>
        <taxon>Crustacea</taxon>
        <taxon>Multicrustacea</taxon>
        <taxon>Malacostraca</taxon>
        <taxon>Eumalacostraca</taxon>
        <taxon>Eucarida</taxon>
        <taxon>Decapoda</taxon>
        <taxon>Pleocyemata</taxon>
        <taxon>Brachyura</taxon>
        <taxon>Eubrachyura</taxon>
        <taxon>Portunoidea</taxon>
        <taxon>Portunidae</taxon>
        <taxon>Portuninae</taxon>
        <taxon>Scylla</taxon>
    </lineage>
</organism>
<evidence type="ECO:0000313" key="3">
    <source>
        <dbReference type="EMBL" id="KAK8403674.1"/>
    </source>
</evidence>
<dbReference type="GO" id="GO:0005874">
    <property type="term" value="C:microtubule"/>
    <property type="evidence" value="ECO:0007669"/>
    <property type="project" value="TreeGrafter"/>
</dbReference>
<dbReference type="SMART" id="SM00537">
    <property type="entry name" value="DCX"/>
    <property type="match status" value="2"/>
</dbReference>
<sequence>MSRHMFLPRGKRIVLYRSGDKFYSGTPFTINPRYIRNVEDLLAEATTKVDAVWGTARSIHTPNTGTAIRSIESINPHEAYVVAGRKGFIHIPGGYDNIGKPVLVRTRRTGHSRDKLRVTVYRNGDDTSTYPFTFNEEDYKNWEKALDRLSDIPNGPIRRIFYLSGNPVQSPQDLINHGTYVVAGQWESFQPGNYGDLTLGVDDGAAAFHCTDDLEYHFYDSTFPRHTPIVEENEDDLEEEEGEGEEEAEEEEEEEDDQDDDFWRLEEEEDDEEEEMRSTSRVSIFDSGHASLLSDEDRPDSVFRAKTRLSRPATQAREVDYDTDDGGIYKAKHRKDYAAQEVLESSATNIELPVDMIDATEVQEEIVA</sequence>
<dbReference type="PROSITE" id="PS50309">
    <property type="entry name" value="DC"/>
    <property type="match status" value="2"/>
</dbReference>
<evidence type="ECO:0000259" key="2">
    <source>
        <dbReference type="PROSITE" id="PS50309"/>
    </source>
</evidence>
<gene>
    <name evidence="3" type="ORF">O3P69_000045</name>
</gene>
<keyword evidence="4" id="KW-1185">Reference proteome</keyword>
<feature type="compositionally biased region" description="Acidic residues" evidence="1">
    <location>
        <begin position="231"/>
        <end position="262"/>
    </location>
</feature>
<dbReference type="AlphaFoldDB" id="A0AAW0UVF0"/>
<feature type="region of interest" description="Disordered" evidence="1">
    <location>
        <begin position="226"/>
        <end position="262"/>
    </location>
</feature>
<dbReference type="Pfam" id="PF03607">
    <property type="entry name" value="DCX"/>
    <property type="match status" value="2"/>
</dbReference>
<dbReference type="Gene3D" id="3.10.20.230">
    <property type="entry name" value="Doublecortin domain"/>
    <property type="match status" value="2"/>
</dbReference>
<dbReference type="InterPro" id="IPR003533">
    <property type="entry name" value="Doublecortin_dom"/>
</dbReference>
<protein>
    <recommendedName>
        <fullName evidence="2">Doublecortin domain-containing protein</fullName>
    </recommendedName>
</protein>